<evidence type="ECO:0000256" key="5">
    <source>
        <dbReference type="SAM" id="Coils"/>
    </source>
</evidence>
<evidence type="ECO:0000256" key="2">
    <source>
        <dbReference type="ARBA" id="ARBA00022656"/>
    </source>
</evidence>
<dbReference type="Pfam" id="PF13332">
    <property type="entry name" value="Fil_haemagg_2"/>
    <property type="match status" value="1"/>
</dbReference>
<keyword evidence="4" id="KW-0843">Virulence</keyword>
<dbReference type="EMBL" id="CP028271">
    <property type="protein sequence ID" value="QHM73277.1"/>
    <property type="molecule type" value="Genomic_DNA"/>
</dbReference>
<keyword evidence="9" id="KW-0255">Endonuclease</keyword>
<keyword evidence="10" id="KW-1185">Reference proteome</keyword>
<proteinExistence type="predicted"/>
<feature type="compositionally biased region" description="Polar residues" evidence="6">
    <location>
        <begin position="10"/>
        <end position="24"/>
    </location>
</feature>
<dbReference type="Pfam" id="PF13930">
    <property type="entry name" value="Endonuclea_NS_2"/>
    <property type="match status" value="1"/>
</dbReference>
<organism evidence="9 10">
    <name type="scientific">Mixta intestinalis</name>
    <dbReference type="NCBI Taxonomy" id="1615494"/>
    <lineage>
        <taxon>Bacteria</taxon>
        <taxon>Pseudomonadati</taxon>
        <taxon>Pseudomonadota</taxon>
        <taxon>Gammaproteobacteria</taxon>
        <taxon>Enterobacterales</taxon>
        <taxon>Erwiniaceae</taxon>
        <taxon>Mixta</taxon>
    </lineage>
</organism>
<reference evidence="9 10" key="1">
    <citation type="submission" date="2018-03" db="EMBL/GenBank/DDBJ databases">
        <title>Pantoea intestinalis SRCM103226 isolated form the mealworm.</title>
        <authorList>
            <person name="Jeong D.-Y."/>
            <person name="Kim J.W."/>
        </authorList>
    </citation>
    <scope>NUCLEOTIDE SEQUENCE [LARGE SCALE GENOMIC DNA]</scope>
    <source>
        <strain evidence="9 10">SRCM103226</strain>
    </source>
</reference>
<dbReference type="GO" id="GO:0004519">
    <property type="term" value="F:endonuclease activity"/>
    <property type="evidence" value="ECO:0007669"/>
    <property type="project" value="UniProtKB-KW"/>
</dbReference>
<sequence>MALDGAQGAAPQNNNTVGVTLSYGSQKSVSEQRQSSSASRGSGVLAGRDLTIRSTEGDISIEGSQLRAGNNAQLDASRDLILKSGENTSALTGRNESHGSTAGVGIGVGTGGWGLQVSAGVSQGRGHESGSGLTHSESRLTAGNNVTLASGRDTQLTGAQVSGGSVKVNAGRDLLLRSEQDRESYESKQQSVSAGGSVAVLGGSGSGGISMSREKMNSEYASVREQTGIAAGKGGFEISAGRHTQLDGAVIASAAEADKNSLSTGTLGWSAIRNRAEYEAEQQSAGLSSGGGGLGEQFVGNMANSLLSGVKGGDSAGSVTQSAISAGSITVRDAGQQRQDTAGLSRDTENANQALEQIFDREKEQQRLKEAQLIGEIGSQAADIARTQENIAATKEANERLASATEAERVAAKAEWEKAHPDRTATAEDISGQLYQDYYDQAYRENGQGTGGRVQQAIQAVTAAMQGLAGGNLAQAVSGAAGPYLAEQIHRLAPDEASRAMAHAVVGAVTSWAAGNDAAAGAAGAVSGEVMGQLVMKQLYPGKKAGELTEAEKQTISALGTLAAGLAGGLAGGNTASAVAGAQTGKNAVENNFLHAEQIDDFAAKAKGCEVRGDCGKVVKEMEELSLKQQQEMIAVCATSPAACKEKYGDIPANGMLVREAIDRVLGDDVPSKMKNDMSSLLAQQLEAEGVVSSTRFANELKTRYGIDGQQADILAAAALGAVTGGMSKGGKPEAGKNIVIVDSGKKGAWNKALNKPEPNTVYKVDGDKSYHTDNLARPTQVEATLKANVKDRNGYQQCKAGKCGNPGDEGGHLIASIFNGPGEKLNLLPMDGNLNKGAWKQMENTWAKALSEGKEVKVNIQPSYTGNNVRPDKFYVEYSINGGRPIAETFKNAPGGK</sequence>
<evidence type="ECO:0000313" key="9">
    <source>
        <dbReference type="EMBL" id="QHM73277.1"/>
    </source>
</evidence>
<accession>A0A6P1Q5C5</accession>
<dbReference type="Gene3D" id="3.40.570.10">
    <property type="entry name" value="Extracellular Endonuclease, subunit A"/>
    <property type="match status" value="1"/>
</dbReference>
<dbReference type="GO" id="GO:0016787">
    <property type="term" value="F:hydrolase activity"/>
    <property type="evidence" value="ECO:0007669"/>
    <property type="project" value="UniProtKB-KW"/>
</dbReference>
<keyword evidence="9" id="KW-0378">Hydrolase</keyword>
<comment type="subcellular location">
    <subcellularLocation>
        <location evidence="1">Target cell</location>
        <location evidence="1">Target cell cytoplasm</location>
    </subcellularLocation>
</comment>
<gene>
    <name evidence="9" type="primary">cdiA_1</name>
    <name evidence="9" type="ORF">C7M51_03622</name>
</gene>
<feature type="domain" description="VENN motif-containing" evidence="7">
    <location>
        <begin position="546"/>
        <end position="595"/>
    </location>
</feature>
<evidence type="ECO:0000259" key="8">
    <source>
        <dbReference type="Pfam" id="PF13930"/>
    </source>
</evidence>
<keyword evidence="2" id="KW-0800">Toxin</keyword>
<dbReference type="Pfam" id="PF04829">
    <property type="entry name" value="PT-VENN"/>
    <property type="match status" value="1"/>
</dbReference>
<dbReference type="InterPro" id="IPR044929">
    <property type="entry name" value="DNA/RNA_non-sp_Endonuclease_sf"/>
</dbReference>
<feature type="compositionally biased region" description="Low complexity" evidence="6">
    <location>
        <begin position="25"/>
        <end position="48"/>
    </location>
</feature>
<evidence type="ECO:0000313" key="10">
    <source>
        <dbReference type="Proteomes" id="UP000464053"/>
    </source>
</evidence>
<evidence type="ECO:0000259" key="7">
    <source>
        <dbReference type="Pfam" id="PF04829"/>
    </source>
</evidence>
<dbReference type="EC" id="3.1.-.-" evidence="9"/>
<name>A0A6P1Q5C5_9GAMM</name>
<evidence type="ECO:0000256" key="1">
    <source>
        <dbReference type="ARBA" id="ARBA00004219"/>
    </source>
</evidence>
<feature type="region of interest" description="Disordered" evidence="6">
    <location>
        <begin position="1"/>
        <end position="52"/>
    </location>
</feature>
<feature type="coiled-coil region" evidence="5">
    <location>
        <begin position="345"/>
        <end position="404"/>
    </location>
</feature>
<dbReference type="Proteomes" id="UP000464053">
    <property type="component" value="Chromosome"/>
</dbReference>
<dbReference type="AlphaFoldDB" id="A0A6P1Q5C5"/>
<dbReference type="InterPro" id="IPR025157">
    <property type="entry name" value="Hemagglutinin_rpt"/>
</dbReference>
<dbReference type="InterPro" id="IPR006914">
    <property type="entry name" value="VENN_dom"/>
</dbReference>
<feature type="region of interest" description="Disordered" evidence="6">
    <location>
        <begin position="179"/>
        <end position="199"/>
    </location>
</feature>
<keyword evidence="3" id="KW-1266">Target cell cytoplasm</keyword>
<dbReference type="GO" id="GO:0090729">
    <property type="term" value="F:toxin activity"/>
    <property type="evidence" value="ECO:0007669"/>
    <property type="project" value="UniProtKB-KW"/>
</dbReference>
<evidence type="ECO:0000256" key="6">
    <source>
        <dbReference type="SAM" id="MobiDB-lite"/>
    </source>
</evidence>
<protein>
    <submittedName>
        <fullName evidence="9">16S rRNA endonuclease CdiA</fullName>
        <ecNumber evidence="9">3.1.-.-</ecNumber>
    </submittedName>
</protein>
<feature type="domain" description="Type VII secretion system protein EssD-like" evidence="8">
    <location>
        <begin position="759"/>
        <end position="882"/>
    </location>
</feature>
<keyword evidence="5" id="KW-0175">Coiled coil</keyword>
<evidence type="ECO:0000256" key="3">
    <source>
        <dbReference type="ARBA" id="ARBA00022913"/>
    </source>
</evidence>
<dbReference type="InterPro" id="IPR044927">
    <property type="entry name" value="Endonuclea_NS_2"/>
</dbReference>
<evidence type="ECO:0000256" key="4">
    <source>
        <dbReference type="ARBA" id="ARBA00023026"/>
    </source>
</evidence>
<keyword evidence="9" id="KW-0540">Nuclease</keyword>
<dbReference type="KEGG" id="mint:C7M51_03622"/>